<dbReference type="InterPro" id="IPR019068">
    <property type="entry name" value="Restrct_endonuc_II_MjaI"/>
</dbReference>
<gene>
    <name evidence="1" type="ORF">IAB77_05065</name>
</gene>
<dbReference type="GO" id="GO:0009307">
    <property type="term" value="P:DNA restriction-modification system"/>
    <property type="evidence" value="ECO:0007669"/>
    <property type="project" value="InterPro"/>
</dbReference>
<dbReference type="AlphaFoldDB" id="A0A9D0ZE50"/>
<dbReference type="GO" id="GO:0003677">
    <property type="term" value="F:DNA binding"/>
    <property type="evidence" value="ECO:0007669"/>
    <property type="project" value="InterPro"/>
</dbReference>
<keyword evidence="1" id="KW-0378">Hydrolase</keyword>
<accession>A0A9D0ZE50</accession>
<proteinExistence type="predicted"/>
<keyword evidence="1" id="KW-0540">Nuclease</keyword>
<name>A0A9D0ZE50_9FIRM</name>
<organism evidence="1 2">
    <name type="scientific">Candidatus Scatomorpha intestinavium</name>
    <dbReference type="NCBI Taxonomy" id="2840922"/>
    <lineage>
        <taxon>Bacteria</taxon>
        <taxon>Bacillati</taxon>
        <taxon>Bacillota</taxon>
        <taxon>Clostridia</taxon>
        <taxon>Eubacteriales</taxon>
        <taxon>Candidatus Scatomorpha</taxon>
    </lineage>
</organism>
<keyword evidence="1" id="KW-0255">Endonuclease</keyword>
<evidence type="ECO:0000313" key="2">
    <source>
        <dbReference type="Proteomes" id="UP000824262"/>
    </source>
</evidence>
<dbReference type="Proteomes" id="UP000824262">
    <property type="component" value="Unassembled WGS sequence"/>
</dbReference>
<evidence type="ECO:0000313" key="1">
    <source>
        <dbReference type="EMBL" id="HIQ78611.1"/>
    </source>
</evidence>
<protein>
    <submittedName>
        <fullName evidence="1">MjaI family restriction endonuclease</fullName>
    </submittedName>
</protein>
<reference evidence="1" key="1">
    <citation type="submission" date="2020-10" db="EMBL/GenBank/DDBJ databases">
        <authorList>
            <person name="Gilroy R."/>
        </authorList>
    </citation>
    <scope>NUCLEOTIDE SEQUENCE</scope>
    <source>
        <strain evidence="1">ChiBcolR7-354</strain>
    </source>
</reference>
<dbReference type="GO" id="GO:0009036">
    <property type="term" value="F:type II site-specific deoxyribonuclease activity"/>
    <property type="evidence" value="ECO:0007669"/>
    <property type="project" value="InterPro"/>
</dbReference>
<comment type="caution">
    <text evidence="1">The sequence shown here is derived from an EMBL/GenBank/DDBJ whole genome shotgun (WGS) entry which is preliminary data.</text>
</comment>
<dbReference type="EMBL" id="DVGA01000048">
    <property type="protein sequence ID" value="HIQ78611.1"/>
    <property type="molecule type" value="Genomic_DNA"/>
</dbReference>
<dbReference type="Pfam" id="PF09568">
    <property type="entry name" value="RE_MjaI"/>
    <property type="match status" value="1"/>
</dbReference>
<sequence>MKYTLTGKKIDELAGNKRAEYPKYTSQLINIANQNARGTRADVVGQLSELFEEFRSSGMEITLENWRAWYMKRYPDTIEASVRKIERHVENLRCAMQLIDHDLILRWVDDLVIDKTFAEGHPRLPCRAPRLRIPPCNARGGIKGHRRLRR</sequence>
<reference evidence="1" key="2">
    <citation type="journal article" date="2021" name="PeerJ">
        <title>Extensive microbial diversity within the chicken gut microbiome revealed by metagenomics and culture.</title>
        <authorList>
            <person name="Gilroy R."/>
            <person name="Ravi A."/>
            <person name="Getino M."/>
            <person name="Pursley I."/>
            <person name="Horton D.L."/>
            <person name="Alikhan N.F."/>
            <person name="Baker D."/>
            <person name="Gharbi K."/>
            <person name="Hall N."/>
            <person name="Watson M."/>
            <person name="Adriaenssens E.M."/>
            <person name="Foster-Nyarko E."/>
            <person name="Jarju S."/>
            <person name="Secka A."/>
            <person name="Antonio M."/>
            <person name="Oren A."/>
            <person name="Chaudhuri R.R."/>
            <person name="La Ragione R."/>
            <person name="Hildebrand F."/>
            <person name="Pallen M.J."/>
        </authorList>
    </citation>
    <scope>NUCLEOTIDE SEQUENCE</scope>
    <source>
        <strain evidence="1">ChiBcolR7-354</strain>
    </source>
</reference>